<dbReference type="PANTHER" id="PTHR43355:SF2">
    <property type="entry name" value="FLAVIN REDUCTASE (NADPH)"/>
    <property type="match status" value="1"/>
</dbReference>
<gene>
    <name evidence="2" type="ORF">HLB23_30105</name>
</gene>
<dbReference type="PANTHER" id="PTHR43355">
    <property type="entry name" value="FLAVIN REDUCTASE (NADPH)"/>
    <property type="match status" value="1"/>
</dbReference>
<dbReference type="Pfam" id="PF13460">
    <property type="entry name" value="NAD_binding_10"/>
    <property type="match status" value="1"/>
</dbReference>
<dbReference type="SUPFAM" id="SSF51735">
    <property type="entry name" value="NAD(P)-binding Rossmann-fold domains"/>
    <property type="match status" value="1"/>
</dbReference>
<accession>A0A849CF09</accession>
<keyword evidence="3" id="KW-1185">Reference proteome</keyword>
<organism evidence="2 3">
    <name type="scientific">Nocardia uniformis</name>
    <dbReference type="NCBI Taxonomy" id="53432"/>
    <lineage>
        <taxon>Bacteria</taxon>
        <taxon>Bacillati</taxon>
        <taxon>Actinomycetota</taxon>
        <taxon>Actinomycetes</taxon>
        <taxon>Mycobacteriales</taxon>
        <taxon>Nocardiaceae</taxon>
        <taxon>Nocardia</taxon>
    </lineage>
</organism>
<feature type="domain" description="NAD(P)-binding" evidence="1">
    <location>
        <begin position="7"/>
        <end position="201"/>
    </location>
</feature>
<evidence type="ECO:0000313" key="2">
    <source>
        <dbReference type="EMBL" id="NNH74059.1"/>
    </source>
</evidence>
<dbReference type="InterPro" id="IPR016040">
    <property type="entry name" value="NAD(P)-bd_dom"/>
</dbReference>
<evidence type="ECO:0000259" key="1">
    <source>
        <dbReference type="Pfam" id="PF13460"/>
    </source>
</evidence>
<dbReference type="AlphaFoldDB" id="A0A849CF09"/>
<dbReference type="InterPro" id="IPR051606">
    <property type="entry name" value="Polyketide_Oxido-like"/>
</dbReference>
<proteinExistence type="predicted"/>
<evidence type="ECO:0000313" key="3">
    <source>
        <dbReference type="Proteomes" id="UP000586827"/>
    </source>
</evidence>
<sequence>MHITVFGATGGVGSRVVDEVLRRGHAVRAVARNPERLRELPDAVEVRGGDATDAAQIADIVAGSDLVISATRPVVGAEHQLAEVAAALLVGLAHSGIRLLVVGGAGSLIVPGTGKILTEQPDFPAELLPIADACNRQFEVFRAAQDGPVNWTYVSPPALLEPGVRTGDYRLGTDELLADADGNSAISMEDLAVALVDEAERPKHHRTRFTAGY</sequence>
<dbReference type="Gene3D" id="3.40.50.720">
    <property type="entry name" value="NAD(P)-binding Rossmann-like Domain"/>
    <property type="match status" value="1"/>
</dbReference>
<dbReference type="CDD" id="cd05244">
    <property type="entry name" value="BVR-B_like_SDR_a"/>
    <property type="match status" value="1"/>
</dbReference>
<dbReference type="EMBL" id="JABELX010000012">
    <property type="protein sequence ID" value="NNH74059.1"/>
    <property type="molecule type" value="Genomic_DNA"/>
</dbReference>
<protein>
    <submittedName>
        <fullName evidence="2">NAD(P)H-binding protein</fullName>
    </submittedName>
</protein>
<name>A0A849CF09_9NOCA</name>
<dbReference type="GO" id="GO:0016646">
    <property type="term" value="F:oxidoreductase activity, acting on the CH-NH group of donors, NAD or NADP as acceptor"/>
    <property type="evidence" value="ECO:0007669"/>
    <property type="project" value="TreeGrafter"/>
</dbReference>
<comment type="caution">
    <text evidence="2">The sequence shown here is derived from an EMBL/GenBank/DDBJ whole genome shotgun (WGS) entry which is preliminary data.</text>
</comment>
<reference evidence="2 3" key="1">
    <citation type="submission" date="2020-05" db="EMBL/GenBank/DDBJ databases">
        <title>MicrobeNet Type strains.</title>
        <authorList>
            <person name="Nicholson A.C."/>
        </authorList>
    </citation>
    <scope>NUCLEOTIDE SEQUENCE [LARGE SCALE GENOMIC DNA]</scope>
    <source>
        <strain evidence="2 3">JCM 3224</strain>
    </source>
</reference>
<dbReference type="InterPro" id="IPR036291">
    <property type="entry name" value="NAD(P)-bd_dom_sf"/>
</dbReference>
<dbReference type="Proteomes" id="UP000586827">
    <property type="component" value="Unassembled WGS sequence"/>
</dbReference>
<dbReference type="RefSeq" id="WP_067516703.1">
    <property type="nucleotide sequence ID" value="NZ_JABELX010000012.1"/>
</dbReference>